<name>Q2LWJ8_SYNAS</name>
<comment type="subunit">
    <text evidence="4">Homodimer.</text>
</comment>
<organism evidence="8 9">
    <name type="scientific">Syntrophus aciditrophicus (strain SB)</name>
    <dbReference type="NCBI Taxonomy" id="56780"/>
    <lineage>
        <taxon>Bacteria</taxon>
        <taxon>Pseudomonadati</taxon>
        <taxon>Thermodesulfobacteriota</taxon>
        <taxon>Syntrophia</taxon>
        <taxon>Syntrophales</taxon>
        <taxon>Syntrophaceae</taxon>
        <taxon>Syntrophus</taxon>
    </lineage>
</organism>
<dbReference type="PANTHER" id="PTHR11142:SF0">
    <property type="entry name" value="TRNA PSEUDOURIDINE SYNTHASE-LIKE 1"/>
    <property type="match status" value="1"/>
</dbReference>
<dbReference type="InterPro" id="IPR020094">
    <property type="entry name" value="TruA/RsuA/RluB/E/F_N"/>
</dbReference>
<gene>
    <name evidence="4" type="primary">truA</name>
    <name evidence="8" type="ORF">SYN_02701</name>
</gene>
<dbReference type="KEGG" id="sat:SYN_02701"/>
<dbReference type="AlphaFoldDB" id="Q2LWJ8"/>
<feature type="compositionally biased region" description="Basic and acidic residues" evidence="6">
    <location>
        <begin position="20"/>
        <end position="48"/>
    </location>
</feature>
<feature type="active site" description="Nucleophile" evidence="4">
    <location>
        <position position="115"/>
    </location>
</feature>
<dbReference type="RefSeq" id="WP_011418477.1">
    <property type="nucleotide sequence ID" value="NC_007759.1"/>
</dbReference>
<dbReference type="HAMAP" id="MF_00171">
    <property type="entry name" value="TruA"/>
    <property type="match status" value="1"/>
</dbReference>
<dbReference type="Gene3D" id="3.30.70.660">
    <property type="entry name" value="Pseudouridine synthase I, catalytic domain, C-terminal subdomain"/>
    <property type="match status" value="1"/>
</dbReference>
<dbReference type="GO" id="GO:0160147">
    <property type="term" value="F:tRNA pseudouridine(38-40) synthase activity"/>
    <property type="evidence" value="ECO:0007669"/>
    <property type="project" value="UniProtKB-EC"/>
</dbReference>
<comment type="function">
    <text evidence="4">Formation of pseudouridine at positions 38, 39 and 40 in the anticodon stem and loop of transfer RNAs.</text>
</comment>
<evidence type="ECO:0000256" key="6">
    <source>
        <dbReference type="SAM" id="MobiDB-lite"/>
    </source>
</evidence>
<reference evidence="8 9" key="1">
    <citation type="journal article" date="2007" name="Proc. Natl. Acad. Sci. U.S.A.">
        <title>The genome of Syntrophus aciditrophicus: life at the thermodynamic limit of microbial growth.</title>
        <authorList>
            <person name="McInerney M.J."/>
            <person name="Rohlin L."/>
            <person name="Mouttaki H."/>
            <person name="Kim U."/>
            <person name="Krupp R.S."/>
            <person name="Rios-Hernandez L."/>
            <person name="Sieber J."/>
            <person name="Struchtemeyer C.G."/>
            <person name="Bhattacharyya A."/>
            <person name="Campbell J.W."/>
            <person name="Gunsalus R.P."/>
        </authorList>
    </citation>
    <scope>NUCLEOTIDE SEQUENCE [LARGE SCALE GENOMIC DNA]</scope>
    <source>
        <strain evidence="8 9">SB</strain>
    </source>
</reference>
<dbReference type="Pfam" id="PF01416">
    <property type="entry name" value="PseudoU_synth_1"/>
    <property type="match status" value="2"/>
</dbReference>
<evidence type="ECO:0000256" key="1">
    <source>
        <dbReference type="ARBA" id="ARBA00009375"/>
    </source>
</evidence>
<comment type="caution">
    <text evidence="4">Lacks conserved residue(s) required for the propagation of feature annotation.</text>
</comment>
<feature type="domain" description="Pseudouridine synthase I TruA alpha/beta" evidence="7">
    <location>
        <begin position="72"/>
        <end position="165"/>
    </location>
</feature>
<proteinExistence type="inferred from homology"/>
<dbReference type="HOGENOM" id="CLU_014673_0_1_7"/>
<keyword evidence="8" id="KW-0456">Lyase</keyword>
<dbReference type="GO" id="GO:0003723">
    <property type="term" value="F:RNA binding"/>
    <property type="evidence" value="ECO:0007669"/>
    <property type="project" value="InterPro"/>
</dbReference>
<dbReference type="InterPro" id="IPR020097">
    <property type="entry name" value="PsdUridine_synth_TruA_a/b_dom"/>
</dbReference>
<dbReference type="eggNOG" id="COG0101">
    <property type="taxonomic scope" value="Bacteria"/>
</dbReference>
<feature type="region of interest" description="Disordered" evidence="6">
    <location>
        <begin position="1"/>
        <end position="61"/>
    </location>
</feature>
<dbReference type="InterPro" id="IPR001406">
    <property type="entry name" value="PsdUridine_synth_TruA"/>
</dbReference>
<evidence type="ECO:0000256" key="3">
    <source>
        <dbReference type="ARBA" id="ARBA00023235"/>
    </source>
</evidence>
<dbReference type="EC" id="5.4.99.12" evidence="4"/>
<dbReference type="PANTHER" id="PTHR11142">
    <property type="entry name" value="PSEUDOURIDYLATE SYNTHASE"/>
    <property type="match status" value="1"/>
</dbReference>
<evidence type="ECO:0000256" key="2">
    <source>
        <dbReference type="ARBA" id="ARBA00022694"/>
    </source>
</evidence>
<dbReference type="InParanoid" id="Q2LWJ8"/>
<dbReference type="NCBIfam" id="TIGR00071">
    <property type="entry name" value="hisT_truA"/>
    <property type="match status" value="1"/>
</dbReference>
<dbReference type="Proteomes" id="UP000001933">
    <property type="component" value="Chromosome"/>
</dbReference>
<dbReference type="GO" id="GO:0031119">
    <property type="term" value="P:tRNA pseudouridine synthesis"/>
    <property type="evidence" value="ECO:0007669"/>
    <property type="project" value="UniProtKB-UniRule"/>
</dbReference>
<dbReference type="GO" id="GO:0016829">
    <property type="term" value="F:lyase activity"/>
    <property type="evidence" value="ECO:0007669"/>
    <property type="project" value="UniProtKB-KW"/>
</dbReference>
<evidence type="ECO:0000313" key="9">
    <source>
        <dbReference type="Proteomes" id="UP000001933"/>
    </source>
</evidence>
<dbReference type="STRING" id="56780.SYN_02701"/>
<evidence type="ECO:0000256" key="4">
    <source>
        <dbReference type="HAMAP-Rule" id="MF_00171"/>
    </source>
</evidence>
<feature type="binding site" evidence="4">
    <location>
        <position position="173"/>
    </location>
    <ligand>
        <name>substrate</name>
    </ligand>
</feature>
<comment type="catalytic activity">
    <reaction evidence="4 5">
        <text>uridine(38/39/40) in tRNA = pseudouridine(38/39/40) in tRNA</text>
        <dbReference type="Rhea" id="RHEA:22376"/>
        <dbReference type="Rhea" id="RHEA-COMP:10085"/>
        <dbReference type="Rhea" id="RHEA-COMP:10087"/>
        <dbReference type="ChEBI" id="CHEBI:65314"/>
        <dbReference type="ChEBI" id="CHEBI:65315"/>
        <dbReference type="EC" id="5.4.99.12"/>
    </reaction>
</comment>
<evidence type="ECO:0000313" key="8">
    <source>
        <dbReference type="EMBL" id="ABC78458.1"/>
    </source>
</evidence>
<evidence type="ECO:0000259" key="7">
    <source>
        <dbReference type="Pfam" id="PF01416"/>
    </source>
</evidence>
<sequence length="328" mass="37137">MRQDRSDADQHRKTVKKRMTKPERKTGPSAGERRPGMKLRQEKGERPRQKVQAGEKAGRGDVSPVKYRLTLEYDGTGYSGWQMQKNAKSIQGTLLRVAEDLLGGPVDIQGAGRTDAGVHALAQVAHLETTRRMPPRKLLEGLNDALPSSINILRVEEAPPLFHARHSAQLRSYLYVISGHRTAFGKRYVWWIRDHLELKKMQAASRLFAGFHDFSSFADKRMDKQAPTRVKVEATELHASGDLIFFRVTGSHFLWKMVRRMVGVMVEVGREKLDISDVRQMLKSYSPEPARLTAPPSGLYLERVLYEGDSLQSLTLPLVPWFAIGLQK</sequence>
<protein>
    <recommendedName>
        <fullName evidence="4">tRNA pseudouridine synthase A</fullName>
        <ecNumber evidence="4">5.4.99.12</ecNumber>
    </recommendedName>
    <alternativeName>
        <fullName evidence="4">tRNA pseudouridine(38-40) synthase</fullName>
    </alternativeName>
    <alternativeName>
        <fullName evidence="4">tRNA pseudouridylate synthase I</fullName>
    </alternativeName>
    <alternativeName>
        <fullName evidence="4">tRNA-uridine isomerase I</fullName>
    </alternativeName>
</protein>
<dbReference type="InterPro" id="IPR020103">
    <property type="entry name" value="PsdUridine_synth_cat_dom_sf"/>
</dbReference>
<comment type="similarity">
    <text evidence="1 4 5">Belongs to the tRNA pseudouridine synthase TruA family.</text>
</comment>
<dbReference type="SUPFAM" id="SSF55120">
    <property type="entry name" value="Pseudouridine synthase"/>
    <property type="match status" value="1"/>
</dbReference>
<feature type="compositionally biased region" description="Basic and acidic residues" evidence="6">
    <location>
        <begin position="1"/>
        <end position="12"/>
    </location>
</feature>
<keyword evidence="9" id="KW-1185">Reference proteome</keyword>
<feature type="domain" description="Pseudouridine synthase I TruA alpha/beta" evidence="7">
    <location>
        <begin position="204"/>
        <end position="307"/>
    </location>
</feature>
<evidence type="ECO:0000256" key="5">
    <source>
        <dbReference type="RuleBase" id="RU003792"/>
    </source>
</evidence>
<dbReference type="InterPro" id="IPR020095">
    <property type="entry name" value="PsdUridine_synth_TruA_C"/>
</dbReference>
<dbReference type="EMBL" id="CP000252">
    <property type="protein sequence ID" value="ABC78458.1"/>
    <property type="molecule type" value="Genomic_DNA"/>
</dbReference>
<dbReference type="FunFam" id="3.30.70.580:FF:000001">
    <property type="entry name" value="tRNA pseudouridine synthase A"/>
    <property type="match status" value="1"/>
</dbReference>
<accession>Q2LWJ8</accession>
<dbReference type="CDD" id="cd02570">
    <property type="entry name" value="PseudoU_synth_EcTruA"/>
    <property type="match status" value="1"/>
</dbReference>
<keyword evidence="2 4" id="KW-0819">tRNA processing</keyword>
<dbReference type="Gene3D" id="3.30.70.580">
    <property type="entry name" value="Pseudouridine synthase I, catalytic domain, N-terminal subdomain"/>
    <property type="match status" value="1"/>
</dbReference>
<keyword evidence="3 4" id="KW-0413">Isomerase</keyword>
<dbReference type="OrthoDB" id="9811823at2"/>